<dbReference type="AlphaFoldDB" id="A0A081CHF8"/>
<protein>
    <submittedName>
        <fullName evidence="1">Uncharacterized protein</fullName>
    </submittedName>
</protein>
<dbReference type="EMBL" id="DF830078">
    <property type="protein sequence ID" value="GAK66104.1"/>
    <property type="molecule type" value="Genomic_DNA"/>
</dbReference>
<organism evidence="1 2">
    <name type="scientific">Pseudozyma antarctica</name>
    <name type="common">Yeast</name>
    <name type="synonym">Candida antarctica</name>
    <dbReference type="NCBI Taxonomy" id="84753"/>
    <lineage>
        <taxon>Eukaryota</taxon>
        <taxon>Fungi</taxon>
        <taxon>Dikarya</taxon>
        <taxon>Basidiomycota</taxon>
        <taxon>Ustilaginomycotina</taxon>
        <taxon>Ustilaginomycetes</taxon>
        <taxon>Ustilaginales</taxon>
        <taxon>Ustilaginaceae</taxon>
        <taxon>Moesziomyces</taxon>
    </lineage>
</organism>
<proteinExistence type="predicted"/>
<keyword evidence="2" id="KW-1185">Reference proteome</keyword>
<accession>A0A081CHF8</accession>
<gene>
    <name evidence="1" type="ORF">PAN0_011c4326</name>
</gene>
<reference evidence="2" key="1">
    <citation type="journal article" date="2014" name="Genome Announc.">
        <title>Draft Genome Sequence of the Yeast Pseudozyma antarctica Type Strain JCM10317, a Producer of the Glycolipid Biosurfactants, Mannosylerythritol Lipids.</title>
        <authorList>
            <person name="Saika A."/>
            <person name="Koike H."/>
            <person name="Hori T."/>
            <person name="Fukuoka T."/>
            <person name="Sato S."/>
            <person name="Habe H."/>
            <person name="Kitamoto D."/>
            <person name="Morita T."/>
        </authorList>
    </citation>
    <scope>NUCLEOTIDE SEQUENCE [LARGE SCALE GENOMIC DNA]</scope>
    <source>
        <strain evidence="2">JCM 10317</strain>
    </source>
</reference>
<dbReference type="GeneID" id="26305065"/>
<dbReference type="RefSeq" id="XP_014655782.1">
    <property type="nucleotide sequence ID" value="XM_014800296.1"/>
</dbReference>
<dbReference type="HOGENOM" id="CLU_1495993_0_0_1"/>
<evidence type="ECO:0000313" key="2">
    <source>
        <dbReference type="Proteomes" id="UP000053758"/>
    </source>
</evidence>
<dbReference type="Proteomes" id="UP000053758">
    <property type="component" value="Unassembled WGS sequence"/>
</dbReference>
<sequence length="180" mass="19583">MHDPTSVFSGRLLPQPAPKLRRQVLQLQRRDGVAGADTAGSHLLQLPERAPEAVLLTGHRLQARPITATGNQCHTGRSVWALWGGSRFRLGVKQHHDQLMLAGIIETATPLSGIASGHCVQTAVRGACCLHARLRDDVGRAGSAHRVVASELASAIRLRATLQHHPRPHTVWRPHRPPTC</sequence>
<evidence type="ECO:0000313" key="1">
    <source>
        <dbReference type="EMBL" id="GAK66104.1"/>
    </source>
</evidence>
<dbReference type="OrthoDB" id="10565485at2759"/>
<name>A0A081CHF8_PSEA2</name>